<gene>
    <name evidence="1" type="ORF">GCM10011323_29720</name>
</gene>
<name>A0ABQ1WDQ9_9BACT</name>
<dbReference type="Proteomes" id="UP000634043">
    <property type="component" value="Unassembled WGS sequence"/>
</dbReference>
<dbReference type="EMBL" id="BMFP01000005">
    <property type="protein sequence ID" value="GGG23951.1"/>
    <property type="molecule type" value="Genomic_DNA"/>
</dbReference>
<reference evidence="2" key="1">
    <citation type="journal article" date="2019" name="Int. J. Syst. Evol. Microbiol.">
        <title>The Global Catalogue of Microorganisms (GCM) 10K type strain sequencing project: providing services to taxonomists for standard genome sequencing and annotation.</title>
        <authorList>
            <consortium name="The Broad Institute Genomics Platform"/>
            <consortium name="The Broad Institute Genome Sequencing Center for Infectious Disease"/>
            <person name="Wu L."/>
            <person name="Ma J."/>
        </authorList>
    </citation>
    <scope>NUCLEOTIDE SEQUENCE [LARGE SCALE GENOMIC DNA]</scope>
    <source>
        <strain evidence="2">CGMCC 1.12749</strain>
    </source>
</reference>
<dbReference type="RefSeq" id="WP_188502293.1">
    <property type="nucleotide sequence ID" value="NZ_BMFP01000005.1"/>
</dbReference>
<accession>A0ABQ1WDQ9</accession>
<keyword evidence="2" id="KW-1185">Reference proteome</keyword>
<evidence type="ECO:0000313" key="1">
    <source>
        <dbReference type="EMBL" id="GGG23951.1"/>
    </source>
</evidence>
<sequence length="80" mass="9023">MLRAGYSSTYVRLPFSQNEKNISSRGKFFTAGINLAAENQLVNAICVFGKLLVIAHIQQDYTSSPNRGIELRLKINIKFF</sequence>
<evidence type="ECO:0000313" key="2">
    <source>
        <dbReference type="Proteomes" id="UP000634043"/>
    </source>
</evidence>
<comment type="caution">
    <text evidence="1">The sequence shown here is derived from an EMBL/GenBank/DDBJ whole genome shotgun (WGS) entry which is preliminary data.</text>
</comment>
<evidence type="ECO:0008006" key="3">
    <source>
        <dbReference type="Google" id="ProtNLM"/>
    </source>
</evidence>
<organism evidence="1 2">
    <name type="scientific">Pontibacter amylolyticus</name>
    <dbReference type="NCBI Taxonomy" id="1424080"/>
    <lineage>
        <taxon>Bacteria</taxon>
        <taxon>Pseudomonadati</taxon>
        <taxon>Bacteroidota</taxon>
        <taxon>Cytophagia</taxon>
        <taxon>Cytophagales</taxon>
        <taxon>Hymenobacteraceae</taxon>
        <taxon>Pontibacter</taxon>
    </lineage>
</organism>
<protein>
    <recommendedName>
        <fullName evidence="3">Type IX secretion system membrane protein PorP/SprF</fullName>
    </recommendedName>
</protein>
<proteinExistence type="predicted"/>